<organism evidence="14 15">
    <name type="scientific">Vibrio quintilis</name>
    <dbReference type="NCBI Taxonomy" id="1117707"/>
    <lineage>
        <taxon>Bacteria</taxon>
        <taxon>Pseudomonadati</taxon>
        <taxon>Pseudomonadota</taxon>
        <taxon>Gammaproteobacteria</taxon>
        <taxon>Vibrionales</taxon>
        <taxon>Vibrionaceae</taxon>
        <taxon>Vibrio</taxon>
    </lineage>
</organism>
<dbReference type="OrthoDB" id="9812372at2"/>
<dbReference type="EMBL" id="FRFG01000009">
    <property type="protein sequence ID" value="SHO54903.1"/>
    <property type="molecule type" value="Genomic_DNA"/>
</dbReference>
<keyword evidence="3" id="KW-0997">Cell inner membrane</keyword>
<protein>
    <recommendedName>
        <fullName evidence="9">Periplasmic chaperone PpiD</fullName>
    </recommendedName>
    <alternativeName>
        <fullName evidence="10">Periplasmic folding chaperone</fullName>
    </alternativeName>
</protein>
<keyword evidence="11 14" id="KW-0413">Isomerase</keyword>
<reference evidence="15" key="1">
    <citation type="submission" date="2016-12" db="EMBL/GenBank/DDBJ databases">
        <authorList>
            <person name="Rodrigo-Torres L."/>
            <person name="Arahal R.D."/>
            <person name="Lucena T."/>
        </authorList>
    </citation>
    <scope>NUCLEOTIDE SEQUENCE [LARGE SCALE GENOMIC DNA]</scope>
</reference>
<dbReference type="GO" id="GO:0003755">
    <property type="term" value="F:peptidyl-prolyl cis-trans isomerase activity"/>
    <property type="evidence" value="ECO:0007669"/>
    <property type="project" value="UniProtKB-KW"/>
</dbReference>
<dbReference type="GO" id="GO:0005886">
    <property type="term" value="C:plasma membrane"/>
    <property type="evidence" value="ECO:0007669"/>
    <property type="project" value="UniProtKB-SubCell"/>
</dbReference>
<dbReference type="Pfam" id="PF13145">
    <property type="entry name" value="Rotamase_2"/>
    <property type="match status" value="1"/>
</dbReference>
<feature type="domain" description="PpiC" evidence="13">
    <location>
        <begin position="268"/>
        <end position="359"/>
    </location>
</feature>
<keyword evidence="7" id="KW-0143">Chaperone</keyword>
<dbReference type="STRING" id="1117707.VQ7734_00622"/>
<keyword evidence="4 12" id="KW-0812">Transmembrane</keyword>
<dbReference type="SUPFAM" id="SSF54534">
    <property type="entry name" value="FKBP-like"/>
    <property type="match status" value="1"/>
</dbReference>
<evidence type="ECO:0000259" key="13">
    <source>
        <dbReference type="PROSITE" id="PS50198"/>
    </source>
</evidence>
<dbReference type="NCBIfam" id="NF008054">
    <property type="entry name" value="PRK10788.1"/>
    <property type="match status" value="1"/>
</dbReference>
<evidence type="ECO:0000256" key="5">
    <source>
        <dbReference type="ARBA" id="ARBA00022989"/>
    </source>
</evidence>
<feature type="transmembrane region" description="Helical" evidence="12">
    <location>
        <begin position="12"/>
        <end position="35"/>
    </location>
</feature>
<dbReference type="SUPFAM" id="SSF109998">
    <property type="entry name" value="Triger factor/SurA peptide-binding domain-like"/>
    <property type="match status" value="1"/>
</dbReference>
<dbReference type="Proteomes" id="UP000184600">
    <property type="component" value="Unassembled WGS sequence"/>
</dbReference>
<keyword evidence="2" id="KW-1003">Cell membrane</keyword>
<evidence type="ECO:0000256" key="8">
    <source>
        <dbReference type="ARBA" id="ARBA00038408"/>
    </source>
</evidence>
<comment type="similarity">
    <text evidence="8">Belongs to the PpiD chaperone family.</text>
</comment>
<dbReference type="PANTHER" id="PTHR47529:SF1">
    <property type="entry name" value="PERIPLASMIC CHAPERONE PPID"/>
    <property type="match status" value="1"/>
</dbReference>
<dbReference type="PANTHER" id="PTHR47529">
    <property type="entry name" value="PEPTIDYL-PROLYL CIS-TRANS ISOMERASE D"/>
    <property type="match status" value="1"/>
</dbReference>
<evidence type="ECO:0000256" key="12">
    <source>
        <dbReference type="SAM" id="Phobius"/>
    </source>
</evidence>
<dbReference type="InterPro" id="IPR027304">
    <property type="entry name" value="Trigger_fact/SurA_dom_sf"/>
</dbReference>
<dbReference type="Pfam" id="PF13624">
    <property type="entry name" value="SurA_N_3"/>
    <property type="match status" value="1"/>
</dbReference>
<dbReference type="Gene3D" id="1.10.4030.10">
    <property type="entry name" value="Porin chaperone SurA, peptide-binding domain"/>
    <property type="match status" value="1"/>
</dbReference>
<evidence type="ECO:0000256" key="6">
    <source>
        <dbReference type="ARBA" id="ARBA00023136"/>
    </source>
</evidence>
<keyword evidence="11" id="KW-0697">Rotamase</keyword>
<dbReference type="RefSeq" id="WP_073579810.1">
    <property type="nucleotide sequence ID" value="NZ_AP024897.1"/>
</dbReference>
<dbReference type="InterPro" id="IPR000297">
    <property type="entry name" value="PPIase_PpiC"/>
</dbReference>
<accession>A0A1M7YQH8</accession>
<evidence type="ECO:0000313" key="14">
    <source>
        <dbReference type="EMBL" id="SHO54903.1"/>
    </source>
</evidence>
<dbReference type="Gene3D" id="3.10.50.40">
    <property type="match status" value="1"/>
</dbReference>
<evidence type="ECO:0000256" key="1">
    <source>
        <dbReference type="ARBA" id="ARBA00004382"/>
    </source>
</evidence>
<comment type="subcellular location">
    <subcellularLocation>
        <location evidence="1">Cell inner membrane</location>
        <topology evidence="1">Single-pass type II membrane protein</topology>
        <orientation evidence="1">Periplasmic side</orientation>
    </subcellularLocation>
</comment>
<proteinExistence type="inferred from homology"/>
<keyword evidence="15" id="KW-1185">Reference proteome</keyword>
<keyword evidence="6 12" id="KW-0472">Membrane</keyword>
<evidence type="ECO:0000256" key="7">
    <source>
        <dbReference type="ARBA" id="ARBA00023186"/>
    </source>
</evidence>
<dbReference type="PROSITE" id="PS50198">
    <property type="entry name" value="PPIC_PPIASE_2"/>
    <property type="match status" value="1"/>
</dbReference>
<dbReference type="InterPro" id="IPR052029">
    <property type="entry name" value="PpiD_chaperone"/>
</dbReference>
<name>A0A1M7YQH8_9VIBR</name>
<evidence type="ECO:0000256" key="10">
    <source>
        <dbReference type="ARBA" id="ARBA00042775"/>
    </source>
</evidence>
<gene>
    <name evidence="14" type="primary">ppiD</name>
    <name evidence="14" type="ORF">VQ7734_00622</name>
</gene>
<evidence type="ECO:0000256" key="11">
    <source>
        <dbReference type="PROSITE-ProRule" id="PRU00278"/>
    </source>
</evidence>
<evidence type="ECO:0000313" key="15">
    <source>
        <dbReference type="Proteomes" id="UP000184600"/>
    </source>
</evidence>
<sequence length="618" mass="69037">MMDRLREGVNSIAIKIILGVIILSFVFAGVSSYLVSGKNNSAAKVGDTKISRVAFDKAYQTERNRMQSQLGDYFSNMISDPGYVASFKRSVLEKMVNDVLIKQYAQSLGLRISDSHIRQTILDIPQFKSDGKFNQETYQSLLRANGFTPDSFAEQMRSDMLKSQIIDAIQTSEFSLESEVTAQASLFSQKRDIRTAVMRVDDYAKKVKLSDDEINEYYKTHQNDFMRPEQFKVSYIELSAKKLKAKIKVSDEESRKYYQDHQDQYSTQEQLKVSHILVKDKNEAEDILKQLKAGKNFSALAKDKSQDPGSAKQGGQLDWFEHGVMDPAFEKAAFALKKIGGLSDVVKSTFGYHIIRLDGMKPSVVKPFDEVKSDIASTLSDEKAADSFYKLQSELEKVAFESPDSLDDAAKVIDSKAQTTDFVSINELPKVISSSKVKDALMNNPEVKDEGLNSSVIEIAPEDVVVVRVEEVRPEQVLALDKVHDKVVAKLSRIKGEQEASSVAQKLLASLQQGDQSLLKKNQLAFGKSSSIDRSSPLSHAVFAMKKPENGGVVYGQTKDQNGDIVFVELIKVTTEVNEQFSKSLAAQMVRSGSQQDMKDLLEVLRSNTDIEYYLTAQ</sequence>
<dbReference type="InterPro" id="IPR046357">
    <property type="entry name" value="PPIase_dom_sf"/>
</dbReference>
<keyword evidence="5 12" id="KW-1133">Transmembrane helix</keyword>
<evidence type="ECO:0000256" key="3">
    <source>
        <dbReference type="ARBA" id="ARBA00022519"/>
    </source>
</evidence>
<evidence type="ECO:0000256" key="4">
    <source>
        <dbReference type="ARBA" id="ARBA00022692"/>
    </source>
</evidence>
<evidence type="ECO:0000256" key="2">
    <source>
        <dbReference type="ARBA" id="ARBA00022475"/>
    </source>
</evidence>
<evidence type="ECO:0000256" key="9">
    <source>
        <dbReference type="ARBA" id="ARBA00040743"/>
    </source>
</evidence>
<dbReference type="AlphaFoldDB" id="A0A1M7YQH8"/>